<gene>
    <name evidence="1" type="ORF">E5358_11645</name>
</gene>
<evidence type="ECO:0000313" key="2">
    <source>
        <dbReference type="Proteomes" id="UP000308886"/>
    </source>
</evidence>
<evidence type="ECO:0000313" key="1">
    <source>
        <dbReference type="EMBL" id="TGX80796.1"/>
    </source>
</evidence>
<organism evidence="1 2">
    <name type="scientific">Palleniella muris</name>
    <dbReference type="NCBI Taxonomy" id="3038145"/>
    <lineage>
        <taxon>Bacteria</taxon>
        <taxon>Pseudomonadati</taxon>
        <taxon>Bacteroidota</taxon>
        <taxon>Bacteroidia</taxon>
        <taxon>Bacteroidales</taxon>
        <taxon>Prevotellaceae</taxon>
        <taxon>Palleniella</taxon>
    </lineage>
</organism>
<keyword evidence="2" id="KW-1185">Reference proteome</keyword>
<name>A0AC61QN42_9BACT</name>
<reference evidence="1" key="1">
    <citation type="submission" date="2019-04" db="EMBL/GenBank/DDBJ databases">
        <title>Microbes associate with the intestines of laboratory mice.</title>
        <authorList>
            <person name="Navarre W."/>
            <person name="Wong E."/>
            <person name="Huang K."/>
            <person name="Tropini C."/>
            <person name="Ng K."/>
            <person name="Yu B."/>
        </authorList>
    </citation>
    <scope>NUCLEOTIDE SEQUENCE</scope>
    <source>
        <strain evidence="1">NM73_A23</strain>
    </source>
</reference>
<comment type="caution">
    <text evidence="1">The sequence shown here is derived from an EMBL/GenBank/DDBJ whole genome shotgun (WGS) entry which is preliminary data.</text>
</comment>
<dbReference type="EMBL" id="SRZC01000021">
    <property type="protein sequence ID" value="TGX80796.1"/>
    <property type="molecule type" value="Genomic_DNA"/>
</dbReference>
<sequence length="191" mass="20433">MAKVYEFISNGTEEVEALIPVDVLRRAGADVCIVSTTGDIEVTTAHNVRIIADALIEDFDGFDDADLLMIPGGLPGAENLCNHPLVREAILKQYNAGKLVSAICAGPMIFGSLGISKGKRCTCYPGFEDYLNGATYTAELVTVDGNVVTGEGPAATFPYAYTLCELLCGKTVSKSLQDGMMYTHLIEEARK</sequence>
<protein>
    <submittedName>
        <fullName evidence="1">DJ-1/PfpI family protein</fullName>
    </submittedName>
</protein>
<dbReference type="Proteomes" id="UP000308886">
    <property type="component" value="Unassembled WGS sequence"/>
</dbReference>
<accession>A0AC61QN42</accession>
<proteinExistence type="predicted"/>